<evidence type="ECO:0000313" key="2">
    <source>
        <dbReference type="EMBL" id="NYI81252.1"/>
    </source>
</evidence>
<protein>
    <submittedName>
        <fullName evidence="2">Uncharacterized protein</fullName>
    </submittedName>
</protein>
<feature type="transmembrane region" description="Helical" evidence="1">
    <location>
        <begin position="27"/>
        <end position="49"/>
    </location>
</feature>
<proteinExistence type="predicted"/>
<gene>
    <name evidence="2" type="ORF">BJ988_005960</name>
</gene>
<name>A0A7Z0DTN2_9ACTN</name>
<evidence type="ECO:0000256" key="1">
    <source>
        <dbReference type="SAM" id="Phobius"/>
    </source>
</evidence>
<accession>A0A7Z0DTN2</accession>
<keyword evidence="3" id="KW-1185">Reference proteome</keyword>
<dbReference type="EMBL" id="JACBZR010000002">
    <property type="protein sequence ID" value="NYI81252.1"/>
    <property type="molecule type" value="Genomic_DNA"/>
</dbReference>
<sequence>MTNNDKHVGRSGSPECRREDRAGRIRTGLAFANFVVGVGRLVLALTHFWHDS</sequence>
<dbReference type="AlphaFoldDB" id="A0A7Z0DTN2"/>
<dbReference type="Proteomes" id="UP000564496">
    <property type="component" value="Unassembled WGS sequence"/>
</dbReference>
<comment type="caution">
    <text evidence="2">The sequence shown here is derived from an EMBL/GenBank/DDBJ whole genome shotgun (WGS) entry which is preliminary data.</text>
</comment>
<keyword evidence="1" id="KW-0472">Membrane</keyword>
<keyword evidence="1" id="KW-1133">Transmembrane helix</keyword>
<organism evidence="2 3">
    <name type="scientific">Nocardioides panzhihuensis</name>
    <dbReference type="NCBI Taxonomy" id="860243"/>
    <lineage>
        <taxon>Bacteria</taxon>
        <taxon>Bacillati</taxon>
        <taxon>Actinomycetota</taxon>
        <taxon>Actinomycetes</taxon>
        <taxon>Propionibacteriales</taxon>
        <taxon>Nocardioidaceae</taxon>
        <taxon>Nocardioides</taxon>
    </lineage>
</organism>
<reference evidence="2 3" key="1">
    <citation type="submission" date="2020-07" db="EMBL/GenBank/DDBJ databases">
        <title>Sequencing the genomes of 1000 actinobacteria strains.</title>
        <authorList>
            <person name="Klenk H.-P."/>
        </authorList>
    </citation>
    <scope>NUCLEOTIDE SEQUENCE [LARGE SCALE GENOMIC DNA]</scope>
    <source>
        <strain evidence="2 3">DSM 26487</strain>
    </source>
</reference>
<keyword evidence="1" id="KW-0812">Transmembrane</keyword>
<evidence type="ECO:0000313" key="3">
    <source>
        <dbReference type="Proteomes" id="UP000564496"/>
    </source>
</evidence>